<dbReference type="Gene3D" id="1.10.510.10">
    <property type="entry name" value="Transferase(Phosphotransferase) domain 1"/>
    <property type="match status" value="1"/>
</dbReference>
<gene>
    <name evidence="3" type="ORF">RhiXN_08071</name>
</gene>
<dbReference type="EMBL" id="CP059666">
    <property type="protein sequence ID" value="QRW23035.1"/>
    <property type="molecule type" value="Genomic_DNA"/>
</dbReference>
<dbReference type="RefSeq" id="XP_043183272.1">
    <property type="nucleotide sequence ID" value="XM_043327887.1"/>
</dbReference>
<evidence type="ECO:0000259" key="2">
    <source>
        <dbReference type="PROSITE" id="PS50011"/>
    </source>
</evidence>
<dbReference type="InterPro" id="IPR051681">
    <property type="entry name" value="Ser/Thr_Kinases-Pseudokinases"/>
</dbReference>
<evidence type="ECO:0000256" key="1">
    <source>
        <dbReference type="SAM" id="Phobius"/>
    </source>
</evidence>
<keyword evidence="1" id="KW-0472">Membrane</keyword>
<protein>
    <submittedName>
        <fullName evidence="3">Kinase domain protein</fullName>
    </submittedName>
</protein>
<reference evidence="3" key="1">
    <citation type="submission" date="2020-05" db="EMBL/GenBank/DDBJ databases">
        <title>Evolutionary and genomic comparisons of hybrid uninucleate and nonhybrid Rhizoctonia fungi.</title>
        <authorList>
            <person name="Li C."/>
            <person name="Chen X."/>
        </authorList>
    </citation>
    <scope>NUCLEOTIDE SEQUENCE</scope>
    <source>
        <strain evidence="3">AG-1 IA</strain>
    </source>
</reference>
<accession>A0A8H8P0N7</accession>
<feature type="domain" description="Protein kinase" evidence="2">
    <location>
        <begin position="106"/>
        <end position="388"/>
    </location>
</feature>
<feature type="transmembrane region" description="Helical" evidence="1">
    <location>
        <begin position="20"/>
        <end position="43"/>
    </location>
</feature>
<dbReference type="PROSITE" id="PS50011">
    <property type="entry name" value="PROTEIN_KINASE_DOM"/>
    <property type="match status" value="1"/>
</dbReference>
<keyword evidence="1" id="KW-0812">Transmembrane</keyword>
<dbReference type="GO" id="GO:0005524">
    <property type="term" value="F:ATP binding"/>
    <property type="evidence" value="ECO:0007669"/>
    <property type="project" value="InterPro"/>
</dbReference>
<keyword evidence="1" id="KW-1133">Transmembrane helix</keyword>
<keyword evidence="3" id="KW-0808">Transferase</keyword>
<keyword evidence="3" id="KW-0418">Kinase</keyword>
<dbReference type="GO" id="GO:0004674">
    <property type="term" value="F:protein serine/threonine kinase activity"/>
    <property type="evidence" value="ECO:0007669"/>
    <property type="project" value="TreeGrafter"/>
</dbReference>
<proteinExistence type="predicted"/>
<dbReference type="Proteomes" id="UP000650533">
    <property type="component" value="Chromosome 9"/>
</dbReference>
<dbReference type="InterPro" id="IPR011009">
    <property type="entry name" value="Kinase-like_dom_sf"/>
</dbReference>
<dbReference type="GeneID" id="67030350"/>
<name>A0A8H8P0N7_9AGAM</name>
<sequence>MDIASGMYDPRPALRSLNFGFTRLFLMTMYAYDFIAFQSFLVVQRSLVFYSFSALNKNAPQPQRATLDFEQNLSDTVSSVMTSTQILNLLTTHGCVDITPSIDLSLCSNHPVAAGGLGDIFVGRLRTGTRVAIKVFRSYDVSNELAGKYHKAAAREIHTWSKCQHPNVVELIGLTVFRECLAMVSEWEDNGNMPHYLSRNPTVNRCQLVSRVGVTCLYPSGVLTPDSQSKSICAGVLYLHNMDIVHGDLKGANVLIDRNGAPRLTDFGCASFLSATLHFTQTNTGPSYSVRWTAPEILRGKTGHTKEGDIYALGMTILEAFTTEVPFSGRSEISLYRHILDRKKTPSRPGSIIPERSILGNVLWAILMSCWSYNPAGRPTAQDVHTLASQVFALLREMLPLSPESLQVIAEEPEDDDHDD</sequence>
<evidence type="ECO:0000313" key="4">
    <source>
        <dbReference type="Proteomes" id="UP000650533"/>
    </source>
</evidence>
<dbReference type="AlphaFoldDB" id="A0A8H8P0N7"/>
<evidence type="ECO:0000313" key="3">
    <source>
        <dbReference type="EMBL" id="QRW23035.1"/>
    </source>
</evidence>
<dbReference type="PANTHER" id="PTHR44329">
    <property type="entry name" value="SERINE/THREONINE-PROTEIN KINASE TNNI3K-RELATED"/>
    <property type="match status" value="1"/>
</dbReference>
<dbReference type="PROSITE" id="PS00108">
    <property type="entry name" value="PROTEIN_KINASE_ST"/>
    <property type="match status" value="1"/>
</dbReference>
<dbReference type="SUPFAM" id="SSF56112">
    <property type="entry name" value="Protein kinase-like (PK-like)"/>
    <property type="match status" value="1"/>
</dbReference>
<organism evidence="3 4">
    <name type="scientific">Rhizoctonia solani</name>
    <dbReference type="NCBI Taxonomy" id="456999"/>
    <lineage>
        <taxon>Eukaryota</taxon>
        <taxon>Fungi</taxon>
        <taxon>Dikarya</taxon>
        <taxon>Basidiomycota</taxon>
        <taxon>Agaricomycotina</taxon>
        <taxon>Agaricomycetes</taxon>
        <taxon>Cantharellales</taxon>
        <taxon>Ceratobasidiaceae</taxon>
        <taxon>Rhizoctonia</taxon>
    </lineage>
</organism>
<dbReference type="SMART" id="SM00220">
    <property type="entry name" value="S_TKc"/>
    <property type="match status" value="1"/>
</dbReference>
<dbReference type="InterPro" id="IPR000719">
    <property type="entry name" value="Prot_kinase_dom"/>
</dbReference>
<dbReference type="KEGG" id="rsx:RhiXN_08071"/>
<dbReference type="InterPro" id="IPR008271">
    <property type="entry name" value="Ser/Thr_kinase_AS"/>
</dbReference>
<dbReference type="Pfam" id="PF00069">
    <property type="entry name" value="Pkinase"/>
    <property type="match status" value="1"/>
</dbReference>